<evidence type="ECO:0000256" key="2">
    <source>
        <dbReference type="ARBA" id="ARBA00022801"/>
    </source>
</evidence>
<comment type="caution">
    <text evidence="5">The sequence shown here is derived from an EMBL/GenBank/DDBJ whole genome shotgun (WGS) entry which is preliminary data.</text>
</comment>
<protein>
    <recommendedName>
        <fullName evidence="4">1D-myo-inositol 2-acetamido-2-deoxy-alpha-D-glucopyranoside deacetylase</fullName>
        <shortName evidence="4">GlcNAc-Ins deacetylase</shortName>
        <ecNumber evidence="4">3.5.1.103</ecNumber>
    </recommendedName>
    <alternativeName>
        <fullName evidence="4">N-acetyl-1-D-myo-inositol-2-amino-2-deoxy-alpha-D-glucopyranoside deacetylase</fullName>
    </alternativeName>
</protein>
<dbReference type="GO" id="GO:0008270">
    <property type="term" value="F:zinc ion binding"/>
    <property type="evidence" value="ECO:0007669"/>
    <property type="project" value="UniProtKB-UniRule"/>
</dbReference>
<feature type="binding site" evidence="4">
    <location>
        <position position="36"/>
    </location>
    <ligand>
        <name>Zn(2+)</name>
        <dbReference type="ChEBI" id="CHEBI:29105"/>
    </ligand>
</feature>
<dbReference type="GO" id="GO:0035595">
    <property type="term" value="F:N-acetylglucosaminylinositol deacetylase activity"/>
    <property type="evidence" value="ECO:0007669"/>
    <property type="project" value="UniProtKB-EC"/>
</dbReference>
<dbReference type="AlphaFoldDB" id="A0A3D4T0M1"/>
<evidence type="ECO:0000256" key="3">
    <source>
        <dbReference type="ARBA" id="ARBA00022833"/>
    </source>
</evidence>
<evidence type="ECO:0000313" key="6">
    <source>
        <dbReference type="Proteomes" id="UP000261739"/>
    </source>
</evidence>
<dbReference type="Proteomes" id="UP000261739">
    <property type="component" value="Unassembled WGS sequence"/>
</dbReference>
<feature type="binding site" evidence="4">
    <location>
        <position position="39"/>
    </location>
    <ligand>
        <name>Zn(2+)</name>
        <dbReference type="ChEBI" id="CHEBI:29105"/>
    </ligand>
</feature>
<comment type="catalytic activity">
    <reaction evidence="4">
        <text>1D-myo-inositol 2-acetamido-2-deoxy-alpha-D-glucopyranoside + H2O = 1D-myo-inositol 2-amino-2-deoxy-alpha-D-glucopyranoside + acetate</text>
        <dbReference type="Rhea" id="RHEA:26180"/>
        <dbReference type="ChEBI" id="CHEBI:15377"/>
        <dbReference type="ChEBI" id="CHEBI:30089"/>
        <dbReference type="ChEBI" id="CHEBI:52442"/>
        <dbReference type="ChEBI" id="CHEBI:58886"/>
        <dbReference type="EC" id="3.5.1.103"/>
    </reaction>
</comment>
<sequence length="343" mass="35817">MDQDTGRRKPAEYTGTGGEQQVRDLEGVRIVAVHAHPDDESLWTGLALAAWSRRGAEVTVVTCTLGEEGEVIGDKYADLVADRADILGGYRIAELQRALTALGVNRDAATGITRPRFLGGVTRWRDSGMAGTPAAGHPRAFVRSGQAAVDALVAEFAQLRPDVVVTYGPDGGYGHPDHVRAHEITHAAVRASAAAGERTPARILWCVTEREVLDDGLAAVTGAAGATGVPAGWRLPEPGELASVPAAGVDGRVVGEPGDVAAKQAAMAAHATQLWVADGAVTDVIGEARSSAAGSPTVFCLSNRIVQPLTGTESYMVGEEFGATSGLSRETLDRLDCLLVDRR</sequence>
<dbReference type="GO" id="GO:0010125">
    <property type="term" value="P:mycothiol biosynthetic process"/>
    <property type="evidence" value="ECO:0007669"/>
    <property type="project" value="UniProtKB-UniRule"/>
</dbReference>
<comment type="cofactor">
    <cofactor evidence="4">
        <name>Zn(2+)</name>
        <dbReference type="ChEBI" id="CHEBI:29105"/>
    </cofactor>
    <text evidence="4">Binds 1 zinc ion per subunit.</text>
</comment>
<evidence type="ECO:0000256" key="4">
    <source>
        <dbReference type="HAMAP-Rule" id="MF_01696"/>
    </source>
</evidence>
<dbReference type="STRING" id="863239.GCA_000213935_02269"/>
<keyword evidence="2 4" id="KW-0378">Hydrolase</keyword>
<dbReference type="HAMAP" id="MF_01696">
    <property type="entry name" value="MshB"/>
    <property type="match status" value="1"/>
</dbReference>
<keyword evidence="1 4" id="KW-0479">Metal-binding</keyword>
<keyword evidence="3 4" id="KW-0862">Zinc</keyword>
<proteinExistence type="inferred from homology"/>
<dbReference type="EC" id="3.5.1.103" evidence="4"/>
<dbReference type="SUPFAM" id="SSF102588">
    <property type="entry name" value="LmbE-like"/>
    <property type="match status" value="1"/>
</dbReference>
<dbReference type="EMBL" id="DQID01000256">
    <property type="protein sequence ID" value="HCT15084.1"/>
    <property type="molecule type" value="Genomic_DNA"/>
</dbReference>
<dbReference type="InterPro" id="IPR017810">
    <property type="entry name" value="Mycothiol_biosynthesis_MshB"/>
</dbReference>
<feature type="binding site" evidence="4">
    <location>
        <position position="178"/>
    </location>
    <ligand>
        <name>Zn(2+)</name>
        <dbReference type="ChEBI" id="CHEBI:29105"/>
    </ligand>
</feature>
<dbReference type="PANTHER" id="PTHR12993:SF26">
    <property type="entry name" value="1D-MYO-INOSITOL 2-ACETAMIDO-2-DEOXY-ALPHA-D-GLUCOPYRANOSIDE DEACETYLASE"/>
    <property type="match status" value="1"/>
</dbReference>
<dbReference type="InterPro" id="IPR003737">
    <property type="entry name" value="GlcNAc_PI_deacetylase-related"/>
</dbReference>
<name>A0A3D4T0M1_9CORY</name>
<evidence type="ECO:0000256" key="1">
    <source>
        <dbReference type="ARBA" id="ARBA00022723"/>
    </source>
</evidence>
<evidence type="ECO:0000313" key="5">
    <source>
        <dbReference type="EMBL" id="HCT15084.1"/>
    </source>
</evidence>
<comment type="function">
    <text evidence="4">Catalyzes the deacetylation of 1D-myo-inositol 2-acetamido-2-deoxy-alpha-D-glucopyranoside (GlcNAc-Ins) in the mycothiol biosynthesis pathway.</text>
</comment>
<dbReference type="Gene3D" id="3.40.50.10320">
    <property type="entry name" value="LmbE-like"/>
    <property type="match status" value="1"/>
</dbReference>
<comment type="similarity">
    <text evidence="4">Belongs to the MshB deacetylase family.</text>
</comment>
<accession>A0A3D4T0M1</accession>
<gene>
    <name evidence="4 5" type="primary">mshB</name>
    <name evidence="5" type="ORF">DIW82_09980</name>
</gene>
<organism evidence="5 6">
    <name type="scientific">Corynebacterium nuruki</name>
    <dbReference type="NCBI Taxonomy" id="1032851"/>
    <lineage>
        <taxon>Bacteria</taxon>
        <taxon>Bacillati</taxon>
        <taxon>Actinomycetota</taxon>
        <taxon>Actinomycetes</taxon>
        <taxon>Mycobacteriales</taxon>
        <taxon>Corynebacteriaceae</taxon>
        <taxon>Corynebacterium</taxon>
    </lineage>
</organism>
<dbReference type="Pfam" id="PF02585">
    <property type="entry name" value="PIG-L"/>
    <property type="match status" value="1"/>
</dbReference>
<dbReference type="NCBIfam" id="TIGR03445">
    <property type="entry name" value="mycothiol_MshB"/>
    <property type="match status" value="1"/>
</dbReference>
<dbReference type="InterPro" id="IPR024078">
    <property type="entry name" value="LmbE-like_dom_sf"/>
</dbReference>
<dbReference type="PANTHER" id="PTHR12993">
    <property type="entry name" value="N-ACETYLGLUCOSAMINYL-PHOSPHATIDYLINOSITOL DE-N-ACETYLASE-RELATED"/>
    <property type="match status" value="1"/>
</dbReference>
<reference evidence="5 6" key="1">
    <citation type="journal article" date="2018" name="Nat. Biotechnol.">
        <title>A standardized bacterial taxonomy based on genome phylogeny substantially revises the tree of life.</title>
        <authorList>
            <person name="Parks D.H."/>
            <person name="Chuvochina M."/>
            <person name="Waite D.W."/>
            <person name="Rinke C."/>
            <person name="Skarshewski A."/>
            <person name="Chaumeil P.A."/>
            <person name="Hugenholtz P."/>
        </authorList>
    </citation>
    <scope>NUCLEOTIDE SEQUENCE [LARGE SCALE GENOMIC DNA]</scope>
    <source>
        <strain evidence="5">UBA11247</strain>
    </source>
</reference>